<evidence type="ECO:0000256" key="6">
    <source>
        <dbReference type="ARBA" id="ARBA00023004"/>
    </source>
</evidence>
<keyword evidence="7" id="KW-0411">Iron-sulfur</keyword>
<dbReference type="Pfam" id="PF02913">
    <property type="entry name" value="FAD-oxidase_C"/>
    <property type="match status" value="1"/>
</dbReference>
<dbReference type="SUPFAM" id="SSF55103">
    <property type="entry name" value="FAD-linked oxidases, C-terminal domain"/>
    <property type="match status" value="1"/>
</dbReference>
<dbReference type="GO" id="GO:1903457">
    <property type="term" value="P:lactate catabolic process"/>
    <property type="evidence" value="ECO:0007669"/>
    <property type="project" value="TreeGrafter"/>
</dbReference>
<dbReference type="GO" id="GO:0008720">
    <property type="term" value="F:D-lactate dehydrogenase (NAD+) activity"/>
    <property type="evidence" value="ECO:0007669"/>
    <property type="project" value="TreeGrafter"/>
</dbReference>
<evidence type="ECO:0000313" key="10">
    <source>
        <dbReference type="Proteomes" id="UP000824156"/>
    </source>
</evidence>
<dbReference type="PROSITE" id="PS00198">
    <property type="entry name" value="4FE4S_FER_1"/>
    <property type="match status" value="1"/>
</dbReference>
<dbReference type="GO" id="GO:0004458">
    <property type="term" value="F:D-lactate dehydrogenase (cytochrome) activity"/>
    <property type="evidence" value="ECO:0007669"/>
    <property type="project" value="TreeGrafter"/>
</dbReference>
<feature type="domain" description="FAD-binding PCMH-type" evidence="8">
    <location>
        <begin position="35"/>
        <end position="274"/>
    </location>
</feature>
<dbReference type="InterPro" id="IPR006094">
    <property type="entry name" value="Oxid_FAD_bind_N"/>
</dbReference>
<evidence type="ECO:0000256" key="4">
    <source>
        <dbReference type="ARBA" id="ARBA00022827"/>
    </source>
</evidence>
<dbReference type="GO" id="GO:0046872">
    <property type="term" value="F:metal ion binding"/>
    <property type="evidence" value="ECO:0007669"/>
    <property type="project" value="UniProtKB-KW"/>
</dbReference>
<dbReference type="InterPro" id="IPR036318">
    <property type="entry name" value="FAD-bd_PCMH-like_sf"/>
</dbReference>
<reference evidence="9" key="1">
    <citation type="journal article" date="2021" name="PeerJ">
        <title>Extensive microbial diversity within the chicken gut microbiome revealed by metagenomics and culture.</title>
        <authorList>
            <person name="Gilroy R."/>
            <person name="Ravi A."/>
            <person name="Getino M."/>
            <person name="Pursley I."/>
            <person name="Horton D.L."/>
            <person name="Alikhan N.F."/>
            <person name="Baker D."/>
            <person name="Gharbi K."/>
            <person name="Hall N."/>
            <person name="Watson M."/>
            <person name="Adriaenssens E.M."/>
            <person name="Foster-Nyarko E."/>
            <person name="Jarju S."/>
            <person name="Secka A."/>
            <person name="Antonio M."/>
            <person name="Oren A."/>
            <person name="Chaudhuri R.R."/>
            <person name="La Ragione R."/>
            <person name="Hildebrand F."/>
            <person name="Pallen M.J."/>
        </authorList>
    </citation>
    <scope>NUCLEOTIDE SEQUENCE</scope>
    <source>
        <strain evidence="9">1719</strain>
    </source>
</reference>
<dbReference type="InterPro" id="IPR016171">
    <property type="entry name" value="Vanillyl_alc_oxidase_C-sub2"/>
</dbReference>
<evidence type="ECO:0000256" key="3">
    <source>
        <dbReference type="ARBA" id="ARBA00022723"/>
    </source>
</evidence>
<accession>A0A9D1W9W4</accession>
<evidence type="ECO:0000259" key="8">
    <source>
        <dbReference type="PROSITE" id="PS51387"/>
    </source>
</evidence>
<dbReference type="PANTHER" id="PTHR11748">
    <property type="entry name" value="D-LACTATE DEHYDROGENASE"/>
    <property type="match status" value="1"/>
</dbReference>
<organism evidence="9 10">
    <name type="scientific">Candidatus Sphingobacterium stercoripullorum</name>
    <dbReference type="NCBI Taxonomy" id="2838759"/>
    <lineage>
        <taxon>Bacteria</taxon>
        <taxon>Pseudomonadati</taxon>
        <taxon>Bacteroidota</taxon>
        <taxon>Sphingobacteriia</taxon>
        <taxon>Sphingobacteriales</taxon>
        <taxon>Sphingobacteriaceae</taxon>
        <taxon>Sphingobacterium</taxon>
    </lineage>
</organism>
<dbReference type="EMBL" id="DXEZ01000245">
    <property type="protein sequence ID" value="HIX55128.1"/>
    <property type="molecule type" value="Genomic_DNA"/>
</dbReference>
<dbReference type="Pfam" id="PF13534">
    <property type="entry name" value="Fer4_17"/>
    <property type="match status" value="1"/>
</dbReference>
<keyword evidence="5" id="KW-0560">Oxidoreductase</keyword>
<keyword evidence="6" id="KW-0408">Iron</keyword>
<keyword evidence="2" id="KW-0285">Flavoprotein</keyword>
<dbReference type="Proteomes" id="UP000824156">
    <property type="component" value="Unassembled WGS sequence"/>
</dbReference>
<evidence type="ECO:0000313" key="9">
    <source>
        <dbReference type="EMBL" id="HIX55128.1"/>
    </source>
</evidence>
<dbReference type="InterPro" id="IPR004113">
    <property type="entry name" value="FAD-bd_oxidored_4_C"/>
</dbReference>
<keyword evidence="3" id="KW-0479">Metal-binding</keyword>
<dbReference type="Gene3D" id="1.10.45.10">
    <property type="entry name" value="Vanillyl-alcohol Oxidase, Chain A, domain 4"/>
    <property type="match status" value="1"/>
</dbReference>
<evidence type="ECO:0000256" key="5">
    <source>
        <dbReference type="ARBA" id="ARBA00023002"/>
    </source>
</evidence>
<dbReference type="GO" id="GO:0071949">
    <property type="term" value="F:FAD binding"/>
    <property type="evidence" value="ECO:0007669"/>
    <property type="project" value="InterPro"/>
</dbReference>
<sequence length="976" mass="109602">MQLSSDLKRLSGQLSGELYWSKTMRLIYATDASAYRELPLAVAYPKDVSDLKLLLDFGVRHHVGIIPRAAGTSLAGQVVGNGIVVDISKHINKILELNLEEGWVKVEPGVVRDELNLYLQPFGYFFAPETSTSNRATLGGMVGNNSCGANSLRYGSTREHVLSLKVVLSDGSLIELEDLSEKEFLHKCTLSGKEGALYRQILSFFDDEKKVDRLLEEFPKPSITRRNTGYALDILAQSQVFSDSGQAFNFSKLLCGSEGTLALITEIKVKLTPISKQVKGVVCAHFEELPQAFYANLIALRFSPNVCELMDHYILDCTKGNIEQSENRFFIKGAPQAILIIELEAPDLEALKDKAKLLEETMLSEGYGYYFPLLLGEDIKKIWSLRKAGLGILSNIPSKEKAVSVIEDTAVDVNDLPNYLREFSEVLKKRGLYAVHYAHIATGELHLRPLLNLKSEKGKKLFRELAEEVATLVKKYDGSLSGEHGDGRLRGEFIEQMVGVDNYELMKQLKNNWDPYNVFNPHKIIDTPPMDIFLRDESVKEAKGVQTVFRYGKQGFLGHIERCNGSGDCRKSHEIGGVMCPSFMATRNEKDTTRARANVLREMFASNSNKNPFDFEDAKEVLDLCLSCKGCKSECPSSVDMAKLKAEFLNGYYRVHGVPLRSKLIANIDKVWRYASVVPSLYNFFSKRQWSSALISRFIGFSKNRPLPMIDKIPLRKWYRRQYNLNKSNETSRRVYLFVDEFINYRETHIGKTVIKLLTKLGYGVGVVSHASSGRAQISKGLLQQAKLLADENVRIFSQVVSQESPLVGIEPSSILSFVDEYPELVSEDLAPQASALSKHVYLVEDFLLEELKNNRLPLPAFKDASVKIALHTHCQQKALRLHDVSKDLLQLNPNAQVDVINSGCCGMAGSFGFEKEHYDLSMKIGELVLFPFLRSKGEDYQFIAATGTSCRDQIAHGVHMKALHPLEVFYNMLET</sequence>
<dbReference type="Gene3D" id="3.30.70.2740">
    <property type="match status" value="1"/>
</dbReference>
<comment type="cofactor">
    <cofactor evidence="1">
        <name>FAD</name>
        <dbReference type="ChEBI" id="CHEBI:57692"/>
    </cofactor>
</comment>
<evidence type="ECO:0000256" key="2">
    <source>
        <dbReference type="ARBA" id="ARBA00022630"/>
    </source>
</evidence>
<keyword evidence="4" id="KW-0274">FAD</keyword>
<gene>
    <name evidence="9" type="ORF">H9853_08880</name>
</gene>
<protein>
    <submittedName>
        <fullName evidence="9">FAD-binding protein</fullName>
    </submittedName>
</protein>
<dbReference type="GO" id="GO:0051536">
    <property type="term" value="F:iron-sulfur cluster binding"/>
    <property type="evidence" value="ECO:0007669"/>
    <property type="project" value="UniProtKB-KW"/>
</dbReference>
<dbReference type="PANTHER" id="PTHR11748:SF119">
    <property type="entry name" value="D-2-HYDROXYGLUTARATE DEHYDROGENASE"/>
    <property type="match status" value="1"/>
</dbReference>
<dbReference type="InterPro" id="IPR016166">
    <property type="entry name" value="FAD-bd_PCMH"/>
</dbReference>
<dbReference type="AlphaFoldDB" id="A0A9D1W9W4"/>
<name>A0A9D1W9W4_9SPHI</name>
<dbReference type="SUPFAM" id="SSF46548">
    <property type="entry name" value="alpha-helical ferredoxin"/>
    <property type="match status" value="1"/>
</dbReference>
<dbReference type="SUPFAM" id="SSF56176">
    <property type="entry name" value="FAD-binding/transporter-associated domain-like"/>
    <property type="match status" value="1"/>
</dbReference>
<evidence type="ECO:0000256" key="1">
    <source>
        <dbReference type="ARBA" id="ARBA00001974"/>
    </source>
</evidence>
<evidence type="ECO:0000256" key="7">
    <source>
        <dbReference type="ARBA" id="ARBA00023014"/>
    </source>
</evidence>
<dbReference type="InterPro" id="IPR016167">
    <property type="entry name" value="FAD-bd_PCMH_sub1"/>
</dbReference>
<dbReference type="PROSITE" id="PS51387">
    <property type="entry name" value="FAD_PCMH"/>
    <property type="match status" value="1"/>
</dbReference>
<proteinExistence type="predicted"/>
<dbReference type="Gene3D" id="3.30.465.10">
    <property type="match status" value="1"/>
</dbReference>
<reference evidence="9" key="2">
    <citation type="submission" date="2021-04" db="EMBL/GenBank/DDBJ databases">
        <authorList>
            <person name="Gilroy R."/>
        </authorList>
    </citation>
    <scope>NUCLEOTIDE SEQUENCE</scope>
    <source>
        <strain evidence="9">1719</strain>
    </source>
</reference>
<dbReference type="Gene3D" id="3.30.43.10">
    <property type="entry name" value="Uridine Diphospho-n-acetylenolpyruvylglucosamine Reductase, domain 2"/>
    <property type="match status" value="1"/>
</dbReference>
<dbReference type="Pfam" id="PF01565">
    <property type="entry name" value="FAD_binding_4"/>
    <property type="match status" value="1"/>
</dbReference>
<comment type="caution">
    <text evidence="9">The sequence shown here is derived from an EMBL/GenBank/DDBJ whole genome shotgun (WGS) entry which is preliminary data.</text>
</comment>
<dbReference type="InterPro" id="IPR016164">
    <property type="entry name" value="FAD-linked_Oxase-like_C"/>
</dbReference>
<dbReference type="InterPro" id="IPR017900">
    <property type="entry name" value="4Fe4S_Fe_S_CS"/>
</dbReference>
<dbReference type="InterPro" id="IPR016169">
    <property type="entry name" value="FAD-bd_PCMH_sub2"/>
</dbReference>